<comment type="subcellular location">
    <subcellularLocation>
        <location evidence="1 2">Nucleus</location>
    </subcellularLocation>
</comment>
<evidence type="ECO:0000256" key="1">
    <source>
        <dbReference type="PROSITE-ProRule" id="PRU00108"/>
    </source>
</evidence>
<dbReference type="Gene3D" id="1.10.10.60">
    <property type="entry name" value="Homeodomain-like"/>
    <property type="match status" value="1"/>
</dbReference>
<dbReference type="GO" id="GO:0000981">
    <property type="term" value="F:DNA-binding transcription factor activity, RNA polymerase II-specific"/>
    <property type="evidence" value="ECO:0007669"/>
    <property type="project" value="TreeGrafter"/>
</dbReference>
<feature type="compositionally biased region" description="Low complexity" evidence="3">
    <location>
        <begin position="36"/>
        <end position="54"/>
    </location>
</feature>
<feature type="DNA-binding region" description="Homeobox" evidence="1">
    <location>
        <begin position="120"/>
        <end position="179"/>
    </location>
</feature>
<dbReference type="Pfam" id="PF00046">
    <property type="entry name" value="Homeodomain"/>
    <property type="match status" value="1"/>
</dbReference>
<dbReference type="InterPro" id="IPR052631">
    <property type="entry name" value="Paired_homeobox_Bicoid"/>
</dbReference>
<organism evidence="5 6">
    <name type="scientific">Mucor circinelloides f. lusitanicus</name>
    <name type="common">Mucor racemosus var. lusitanicus</name>
    <dbReference type="NCBI Taxonomy" id="29924"/>
    <lineage>
        <taxon>Eukaryota</taxon>
        <taxon>Fungi</taxon>
        <taxon>Fungi incertae sedis</taxon>
        <taxon>Mucoromycota</taxon>
        <taxon>Mucoromycotina</taxon>
        <taxon>Mucoromycetes</taxon>
        <taxon>Mucorales</taxon>
        <taxon>Mucorineae</taxon>
        <taxon>Mucoraceae</taxon>
        <taxon>Mucor</taxon>
    </lineage>
</organism>
<dbReference type="PANTHER" id="PTHR46255">
    <property type="entry name" value="SHORT STATURE HOMEOBOX"/>
    <property type="match status" value="1"/>
</dbReference>
<dbReference type="InterPro" id="IPR001356">
    <property type="entry name" value="HD"/>
</dbReference>
<dbReference type="AlphaFoldDB" id="A0A8H4BFH2"/>
<dbReference type="GO" id="GO:0005634">
    <property type="term" value="C:nucleus"/>
    <property type="evidence" value="ECO:0007669"/>
    <property type="project" value="UniProtKB-SubCell"/>
</dbReference>
<sequence>MLSVNNMLNENQYKRPSVLDISSLLNTSNVDYHQKSPSLSPSLTSSPASVSSYTSYPFPTQTAEPVMWDDVKKHNKAKPQPRQPYTPISMNEDDVDMLDEDDDEADEEADEEDEDSDSPIKAKRRRANAKQLEVLNRVFDRTFFPSTQMRAELGRQLGMSPRTVQIWFQNRRQAMRTRERQRLIKLRNNETKATTKSD</sequence>
<keyword evidence="1 2" id="KW-0238">DNA-binding</keyword>
<proteinExistence type="predicted"/>
<dbReference type="CDD" id="cd00086">
    <property type="entry name" value="homeodomain"/>
    <property type="match status" value="1"/>
</dbReference>
<name>A0A8H4BFH2_MUCCL</name>
<evidence type="ECO:0000256" key="3">
    <source>
        <dbReference type="SAM" id="MobiDB-lite"/>
    </source>
</evidence>
<evidence type="ECO:0000259" key="4">
    <source>
        <dbReference type="PROSITE" id="PS50071"/>
    </source>
</evidence>
<comment type="caution">
    <text evidence="5">The sequence shown here is derived from an EMBL/GenBank/DDBJ whole genome shotgun (WGS) entry which is preliminary data.</text>
</comment>
<accession>A0A8H4BFH2</accession>
<keyword evidence="1 2" id="KW-0539">Nucleus</keyword>
<dbReference type="PANTHER" id="PTHR46255:SF3">
    <property type="entry name" value="HOMEOBOX DOMAIN-CONTAINING PROTEIN"/>
    <property type="match status" value="1"/>
</dbReference>
<dbReference type="Proteomes" id="UP000469890">
    <property type="component" value="Unassembled WGS sequence"/>
</dbReference>
<dbReference type="SUPFAM" id="SSF46689">
    <property type="entry name" value="Homeodomain-like"/>
    <property type="match status" value="1"/>
</dbReference>
<feature type="compositionally biased region" description="Acidic residues" evidence="3">
    <location>
        <begin position="91"/>
        <end position="117"/>
    </location>
</feature>
<evidence type="ECO:0000313" key="6">
    <source>
        <dbReference type="Proteomes" id="UP000469890"/>
    </source>
</evidence>
<feature type="domain" description="Homeobox" evidence="4">
    <location>
        <begin position="118"/>
        <end position="178"/>
    </location>
</feature>
<feature type="region of interest" description="Disordered" evidence="3">
    <location>
        <begin position="73"/>
        <end position="127"/>
    </location>
</feature>
<feature type="region of interest" description="Disordered" evidence="3">
    <location>
        <begin position="33"/>
        <end position="54"/>
    </location>
</feature>
<gene>
    <name evidence="5" type="ORF">FB192DRAFT_1459649</name>
</gene>
<dbReference type="PROSITE" id="PS50071">
    <property type="entry name" value="HOMEOBOX_2"/>
    <property type="match status" value="1"/>
</dbReference>
<dbReference type="SMART" id="SM00389">
    <property type="entry name" value="HOX"/>
    <property type="match status" value="1"/>
</dbReference>
<keyword evidence="1 2" id="KW-0371">Homeobox</keyword>
<protein>
    <recommendedName>
        <fullName evidence="4">Homeobox domain-containing protein</fullName>
    </recommendedName>
</protein>
<dbReference type="GO" id="GO:1990837">
    <property type="term" value="F:sequence-specific double-stranded DNA binding"/>
    <property type="evidence" value="ECO:0007669"/>
    <property type="project" value="TreeGrafter"/>
</dbReference>
<dbReference type="EMBL" id="JAAECE010000005">
    <property type="protein sequence ID" value="KAF1801327.1"/>
    <property type="molecule type" value="Genomic_DNA"/>
</dbReference>
<evidence type="ECO:0000313" key="5">
    <source>
        <dbReference type="EMBL" id="KAF1801327.1"/>
    </source>
</evidence>
<reference evidence="5 6" key="1">
    <citation type="submission" date="2019-09" db="EMBL/GenBank/DDBJ databases">
        <authorList>
            <consortium name="DOE Joint Genome Institute"/>
            <person name="Mondo S.J."/>
            <person name="Navarro-Mendoza M.I."/>
            <person name="Perez-Arques C."/>
            <person name="Panchal S."/>
            <person name="Nicolas F.E."/>
            <person name="Ganguly P."/>
            <person name="Pangilinan J."/>
            <person name="Grigoriev I."/>
            <person name="Heitman J."/>
            <person name="Sanya K."/>
            <person name="Garre V."/>
        </authorList>
    </citation>
    <scope>NUCLEOTIDE SEQUENCE [LARGE SCALE GENOMIC DNA]</scope>
    <source>
        <strain evidence="5 6">MU402</strain>
    </source>
</reference>
<evidence type="ECO:0000256" key="2">
    <source>
        <dbReference type="RuleBase" id="RU000682"/>
    </source>
</evidence>
<dbReference type="InterPro" id="IPR009057">
    <property type="entry name" value="Homeodomain-like_sf"/>
</dbReference>